<dbReference type="RefSeq" id="WP_153833562.1">
    <property type="nucleotide sequence ID" value="NZ_WJQT01000035.1"/>
</dbReference>
<protein>
    <submittedName>
        <fullName evidence="1">Uncharacterized protein</fullName>
    </submittedName>
</protein>
<organism evidence="1 2">
    <name type="scientific">Fundicoccus ignavus</name>
    <dbReference type="NCBI Taxonomy" id="2664442"/>
    <lineage>
        <taxon>Bacteria</taxon>
        <taxon>Bacillati</taxon>
        <taxon>Bacillota</taxon>
        <taxon>Bacilli</taxon>
        <taxon>Lactobacillales</taxon>
        <taxon>Aerococcaceae</taxon>
        <taxon>Fundicoccus</taxon>
    </lineage>
</organism>
<gene>
    <name evidence="1" type="ORF">GF867_13260</name>
</gene>
<evidence type="ECO:0000313" key="2">
    <source>
        <dbReference type="Proteomes" id="UP000440066"/>
    </source>
</evidence>
<dbReference type="Proteomes" id="UP000440066">
    <property type="component" value="Unassembled WGS sequence"/>
</dbReference>
<proteinExistence type="predicted"/>
<reference evidence="1 2" key="1">
    <citation type="submission" date="2019-11" db="EMBL/GenBank/DDBJ databases">
        <title>Characterisation of Fundicoccus ignavus gen. nov. sp. nov., a novel genus of the family Aerococcaceae from bulk tank milk.</title>
        <authorList>
            <person name="Siebert A."/>
            <person name="Huptas C."/>
            <person name="Wenning M."/>
            <person name="Scherer S."/>
            <person name="Doll E.V."/>
        </authorList>
    </citation>
    <scope>NUCLEOTIDE SEQUENCE [LARGE SCALE GENOMIC DNA]</scope>
    <source>
        <strain evidence="1 2">DSM 109652</strain>
    </source>
</reference>
<sequence length="102" mass="12230">MDILIRSIDVAYAKEIERKAKDIRNKIGTEFSRNDYIKMLIQNDCEFQLTKLKEDKFDRVVDNLNYTLTNQSETLQEFIDSNNRLFHFMVSGIDMLDDEWRD</sequence>
<evidence type="ECO:0000313" key="1">
    <source>
        <dbReference type="EMBL" id="MRJ48515.1"/>
    </source>
</evidence>
<dbReference type="AlphaFoldDB" id="A0A844CL50"/>
<name>A0A844CL50_9LACT</name>
<accession>A0A844CL50</accession>
<dbReference type="EMBL" id="WJQT01000035">
    <property type="protein sequence ID" value="MRJ48515.1"/>
    <property type="molecule type" value="Genomic_DNA"/>
</dbReference>
<comment type="caution">
    <text evidence="1">The sequence shown here is derived from an EMBL/GenBank/DDBJ whole genome shotgun (WGS) entry which is preliminary data.</text>
</comment>